<comment type="caution">
    <text evidence="2">The sequence shown here is derived from an EMBL/GenBank/DDBJ whole genome shotgun (WGS) entry which is preliminary data.</text>
</comment>
<dbReference type="EMBL" id="BAABME010003229">
    <property type="protein sequence ID" value="GAA0157995.1"/>
    <property type="molecule type" value="Genomic_DNA"/>
</dbReference>
<keyword evidence="3" id="KW-1185">Reference proteome</keyword>
<reference evidence="2 3" key="1">
    <citation type="submission" date="2024-01" db="EMBL/GenBank/DDBJ databases">
        <title>The complete chloroplast genome sequence of Lithospermum erythrorhizon: insights into the phylogenetic relationship among Boraginaceae species and the maternal lineages of purple gromwells.</title>
        <authorList>
            <person name="Okada T."/>
            <person name="Watanabe K."/>
        </authorList>
    </citation>
    <scope>NUCLEOTIDE SEQUENCE [LARGE SCALE GENOMIC DNA]</scope>
</reference>
<sequence>MHEIEPPWTMIVAGHWQEEDGSSLFFGDHSINSTHSILSYALLMQDPKKSSQPSRNRPWYRKAMEMATLWKALAKPSEIPSPNATIWRTRSISKTSTTTDISSSNNSTKNNKKLKKCTSLKLASSFTRACLCVPISSYAQVFQAENIPPRRSFSYPPSRSSSSRPPSLPSVQEPVPRTLSGRISTEGRKIFRGKSLTDDVLMRRFVAEEEEAMMQVRRRNEMEIIRKRCSSRRRRLGPSPLCRMILAEDEEYNQTHEI</sequence>
<proteinExistence type="predicted"/>
<feature type="region of interest" description="Disordered" evidence="1">
    <location>
        <begin position="149"/>
        <end position="177"/>
    </location>
</feature>
<organism evidence="2 3">
    <name type="scientific">Lithospermum erythrorhizon</name>
    <name type="common">Purple gromwell</name>
    <name type="synonym">Lithospermum officinale var. erythrorhizon</name>
    <dbReference type="NCBI Taxonomy" id="34254"/>
    <lineage>
        <taxon>Eukaryota</taxon>
        <taxon>Viridiplantae</taxon>
        <taxon>Streptophyta</taxon>
        <taxon>Embryophyta</taxon>
        <taxon>Tracheophyta</taxon>
        <taxon>Spermatophyta</taxon>
        <taxon>Magnoliopsida</taxon>
        <taxon>eudicotyledons</taxon>
        <taxon>Gunneridae</taxon>
        <taxon>Pentapetalae</taxon>
        <taxon>asterids</taxon>
        <taxon>lamiids</taxon>
        <taxon>Boraginales</taxon>
        <taxon>Boraginaceae</taxon>
        <taxon>Boraginoideae</taxon>
        <taxon>Lithospermeae</taxon>
        <taxon>Lithospermum</taxon>
    </lineage>
</organism>
<evidence type="ECO:0000313" key="3">
    <source>
        <dbReference type="Proteomes" id="UP001454036"/>
    </source>
</evidence>
<name>A0AAV3Q3A1_LITER</name>
<accession>A0AAV3Q3A1</accession>
<dbReference type="PANTHER" id="PTHR36772">
    <property type="entry name" value="SERINE/THREONINE-KINASE"/>
    <property type="match status" value="1"/>
</dbReference>
<dbReference type="PANTHER" id="PTHR36772:SF1">
    <property type="entry name" value="SERINE_THREONINE-KINASE"/>
    <property type="match status" value="1"/>
</dbReference>
<protein>
    <submittedName>
        <fullName evidence="2">Uncharacterized protein</fullName>
    </submittedName>
</protein>
<evidence type="ECO:0000256" key="1">
    <source>
        <dbReference type="SAM" id="MobiDB-lite"/>
    </source>
</evidence>
<evidence type="ECO:0000313" key="2">
    <source>
        <dbReference type="EMBL" id="GAA0157995.1"/>
    </source>
</evidence>
<dbReference type="Proteomes" id="UP001454036">
    <property type="component" value="Unassembled WGS sequence"/>
</dbReference>
<feature type="compositionally biased region" description="Low complexity" evidence="1">
    <location>
        <begin position="149"/>
        <end position="165"/>
    </location>
</feature>
<dbReference type="AlphaFoldDB" id="A0AAV3Q3A1"/>
<gene>
    <name evidence="2" type="ORF">LIER_15132</name>
</gene>